<accession>A0A0A8ZSL6</accession>
<proteinExistence type="predicted"/>
<protein>
    <submittedName>
        <fullName evidence="1">Uncharacterized protein</fullName>
    </submittedName>
</protein>
<name>A0A0A8ZSL6_ARUDO</name>
<organism evidence="1">
    <name type="scientific">Arundo donax</name>
    <name type="common">Giant reed</name>
    <name type="synonym">Donax arundinaceus</name>
    <dbReference type="NCBI Taxonomy" id="35708"/>
    <lineage>
        <taxon>Eukaryota</taxon>
        <taxon>Viridiplantae</taxon>
        <taxon>Streptophyta</taxon>
        <taxon>Embryophyta</taxon>
        <taxon>Tracheophyta</taxon>
        <taxon>Spermatophyta</taxon>
        <taxon>Magnoliopsida</taxon>
        <taxon>Liliopsida</taxon>
        <taxon>Poales</taxon>
        <taxon>Poaceae</taxon>
        <taxon>PACMAD clade</taxon>
        <taxon>Arundinoideae</taxon>
        <taxon>Arundineae</taxon>
        <taxon>Arundo</taxon>
    </lineage>
</organism>
<dbReference type="AlphaFoldDB" id="A0A0A8ZSL6"/>
<reference evidence="1" key="1">
    <citation type="submission" date="2014-09" db="EMBL/GenBank/DDBJ databases">
        <authorList>
            <person name="Magalhaes I.L.F."/>
            <person name="Oliveira U."/>
            <person name="Santos F.R."/>
            <person name="Vidigal T.H.D.A."/>
            <person name="Brescovit A.D."/>
            <person name="Santos A.J."/>
        </authorList>
    </citation>
    <scope>NUCLEOTIDE SEQUENCE</scope>
    <source>
        <tissue evidence="1">Shoot tissue taken approximately 20 cm above the soil surface</tissue>
    </source>
</reference>
<reference evidence="1" key="2">
    <citation type="journal article" date="2015" name="Data Brief">
        <title>Shoot transcriptome of the giant reed, Arundo donax.</title>
        <authorList>
            <person name="Barrero R.A."/>
            <person name="Guerrero F.D."/>
            <person name="Moolhuijzen P."/>
            <person name="Goolsby J.A."/>
            <person name="Tidwell J."/>
            <person name="Bellgard S.E."/>
            <person name="Bellgard M.I."/>
        </authorList>
    </citation>
    <scope>NUCLEOTIDE SEQUENCE</scope>
    <source>
        <tissue evidence="1">Shoot tissue taken approximately 20 cm above the soil surface</tissue>
    </source>
</reference>
<dbReference type="EMBL" id="GBRH01258135">
    <property type="protein sequence ID" value="JAD39760.1"/>
    <property type="molecule type" value="Transcribed_RNA"/>
</dbReference>
<sequence length="77" mass="8929">MQQKHFILTEETSTPCHNTDHVAYYILLRCPGDCSKLLKIYYTFGRVMDKWVAYLARRNGNIDSTYHFALSSSAHLS</sequence>
<evidence type="ECO:0000313" key="1">
    <source>
        <dbReference type="EMBL" id="JAD39760.1"/>
    </source>
</evidence>